<dbReference type="Proteomes" id="UP001152172">
    <property type="component" value="Unassembled WGS sequence"/>
</dbReference>
<dbReference type="GO" id="GO:0003677">
    <property type="term" value="F:DNA binding"/>
    <property type="evidence" value="ECO:0007669"/>
    <property type="project" value="UniProtKB-KW"/>
</dbReference>
<dbReference type="EMBL" id="JAMKBI010000009">
    <property type="protein sequence ID" value="MCZ8534207.1"/>
    <property type="molecule type" value="Genomic_DNA"/>
</dbReference>
<evidence type="ECO:0000256" key="3">
    <source>
        <dbReference type="ARBA" id="ARBA00023163"/>
    </source>
</evidence>
<dbReference type="SUPFAM" id="SSF46785">
    <property type="entry name" value="Winged helix' DNA-binding domain"/>
    <property type="match status" value="1"/>
</dbReference>
<accession>A0A9X3LAJ1</accession>
<dbReference type="GO" id="GO:0003700">
    <property type="term" value="F:DNA-binding transcription factor activity"/>
    <property type="evidence" value="ECO:0007669"/>
    <property type="project" value="InterPro"/>
</dbReference>
<dbReference type="Pfam" id="PF07702">
    <property type="entry name" value="UTRA"/>
    <property type="match status" value="1"/>
</dbReference>
<dbReference type="Pfam" id="PF00392">
    <property type="entry name" value="GntR"/>
    <property type="match status" value="1"/>
</dbReference>
<dbReference type="Gene3D" id="3.40.1410.10">
    <property type="entry name" value="Chorismate lyase-like"/>
    <property type="match status" value="1"/>
</dbReference>
<reference evidence="5" key="1">
    <citation type="submission" date="2022-05" db="EMBL/GenBank/DDBJ databases">
        <authorList>
            <person name="Colautti A."/>
            <person name="Iacumin L."/>
        </authorList>
    </citation>
    <scope>NUCLEOTIDE SEQUENCE</scope>
    <source>
        <strain evidence="5">DSM 30747</strain>
    </source>
</reference>
<dbReference type="SUPFAM" id="SSF64288">
    <property type="entry name" value="Chorismate lyase-like"/>
    <property type="match status" value="1"/>
</dbReference>
<keyword evidence="1" id="KW-0805">Transcription regulation</keyword>
<organism evidence="5 6">
    <name type="scientific">Psychrobacillus psychrodurans</name>
    <dbReference type="NCBI Taxonomy" id="126157"/>
    <lineage>
        <taxon>Bacteria</taxon>
        <taxon>Bacillati</taxon>
        <taxon>Bacillota</taxon>
        <taxon>Bacilli</taxon>
        <taxon>Bacillales</taxon>
        <taxon>Bacillaceae</taxon>
        <taxon>Psychrobacillus</taxon>
    </lineage>
</organism>
<dbReference type="InterPro" id="IPR000524">
    <property type="entry name" value="Tscrpt_reg_HTH_GntR"/>
</dbReference>
<keyword evidence="6" id="KW-1185">Reference proteome</keyword>
<name>A0A9X3LAJ1_9BACI</name>
<dbReference type="CDD" id="cd07377">
    <property type="entry name" value="WHTH_GntR"/>
    <property type="match status" value="1"/>
</dbReference>
<dbReference type="PANTHER" id="PTHR44846:SF1">
    <property type="entry name" value="MANNOSYL-D-GLYCERATE TRANSPORT_METABOLISM SYSTEM REPRESSOR MNGR-RELATED"/>
    <property type="match status" value="1"/>
</dbReference>
<dbReference type="GO" id="GO:0045892">
    <property type="term" value="P:negative regulation of DNA-templated transcription"/>
    <property type="evidence" value="ECO:0007669"/>
    <property type="project" value="TreeGrafter"/>
</dbReference>
<dbReference type="SMART" id="SM00866">
    <property type="entry name" value="UTRA"/>
    <property type="match status" value="1"/>
</dbReference>
<sequence>MSKLPQSKGNPTFLYEEAIAHIRELIQNQNLHTGDRIPNESELCEILNVSRITIRRAIKELIADGALEVVHGKGTFVKASKTQLHLLNLKGFTEGLSSEERNIQKSIISKKVVQNPEIGRKHFDGRYTEFIELVRKVFDEDGYLSLDYAYLPTELYPNIESKIEDQTSTFQLIKSTYNVKFARVNKEIEYSLPTPEICELLNISKTSPVIRVKKNIFDHKNEPIHYSNYYLIAERVKLYIEADYSE</sequence>
<comment type="caution">
    <text evidence="5">The sequence shown here is derived from an EMBL/GenBank/DDBJ whole genome shotgun (WGS) entry which is preliminary data.</text>
</comment>
<dbReference type="InterPro" id="IPR028978">
    <property type="entry name" value="Chorismate_lyase_/UTRA_dom_sf"/>
</dbReference>
<keyword evidence="2" id="KW-0238">DNA-binding</keyword>
<dbReference type="AlphaFoldDB" id="A0A9X3LAJ1"/>
<dbReference type="InterPro" id="IPR011663">
    <property type="entry name" value="UTRA"/>
</dbReference>
<evidence type="ECO:0000256" key="1">
    <source>
        <dbReference type="ARBA" id="ARBA00023015"/>
    </source>
</evidence>
<evidence type="ECO:0000259" key="4">
    <source>
        <dbReference type="PROSITE" id="PS50949"/>
    </source>
</evidence>
<evidence type="ECO:0000313" key="5">
    <source>
        <dbReference type="EMBL" id="MCZ8534207.1"/>
    </source>
</evidence>
<dbReference type="PROSITE" id="PS50949">
    <property type="entry name" value="HTH_GNTR"/>
    <property type="match status" value="1"/>
</dbReference>
<dbReference type="InterPro" id="IPR036388">
    <property type="entry name" value="WH-like_DNA-bd_sf"/>
</dbReference>
<dbReference type="PANTHER" id="PTHR44846">
    <property type="entry name" value="MANNOSYL-D-GLYCERATE TRANSPORT/METABOLISM SYSTEM REPRESSOR MNGR-RELATED"/>
    <property type="match status" value="1"/>
</dbReference>
<feature type="domain" description="HTH gntR-type" evidence="4">
    <location>
        <begin position="12"/>
        <end position="80"/>
    </location>
</feature>
<dbReference type="Gene3D" id="1.10.10.10">
    <property type="entry name" value="Winged helix-like DNA-binding domain superfamily/Winged helix DNA-binding domain"/>
    <property type="match status" value="1"/>
</dbReference>
<dbReference type="InterPro" id="IPR050679">
    <property type="entry name" value="Bact_HTH_transcr_reg"/>
</dbReference>
<dbReference type="PRINTS" id="PR00035">
    <property type="entry name" value="HTHGNTR"/>
</dbReference>
<evidence type="ECO:0000256" key="2">
    <source>
        <dbReference type="ARBA" id="ARBA00023125"/>
    </source>
</evidence>
<protein>
    <submittedName>
        <fullName evidence="5">GntR family transcriptional regulator</fullName>
    </submittedName>
</protein>
<keyword evidence="3" id="KW-0804">Transcription</keyword>
<dbReference type="SMART" id="SM00345">
    <property type="entry name" value="HTH_GNTR"/>
    <property type="match status" value="1"/>
</dbReference>
<dbReference type="RefSeq" id="WP_269922416.1">
    <property type="nucleotide sequence ID" value="NZ_JAMKBI010000009.1"/>
</dbReference>
<proteinExistence type="predicted"/>
<evidence type="ECO:0000313" key="6">
    <source>
        <dbReference type="Proteomes" id="UP001152172"/>
    </source>
</evidence>
<dbReference type="InterPro" id="IPR036390">
    <property type="entry name" value="WH_DNA-bd_sf"/>
</dbReference>
<gene>
    <name evidence="5" type="ORF">M9R61_12870</name>
</gene>